<protein>
    <submittedName>
        <fullName evidence="2">Transposase-associated domain</fullName>
    </submittedName>
</protein>
<dbReference type="AlphaFoldDB" id="A0A8T2BDJ4"/>
<dbReference type="OrthoDB" id="1422076at2759"/>
<organism evidence="2 3">
    <name type="scientific">Arabidopsis suecica</name>
    <name type="common">Swedish thale-cress</name>
    <name type="synonym">Cardaminopsis suecica</name>
    <dbReference type="NCBI Taxonomy" id="45249"/>
    <lineage>
        <taxon>Eukaryota</taxon>
        <taxon>Viridiplantae</taxon>
        <taxon>Streptophyta</taxon>
        <taxon>Embryophyta</taxon>
        <taxon>Tracheophyta</taxon>
        <taxon>Spermatophyta</taxon>
        <taxon>Magnoliopsida</taxon>
        <taxon>eudicotyledons</taxon>
        <taxon>Gunneridae</taxon>
        <taxon>Pentapetalae</taxon>
        <taxon>rosids</taxon>
        <taxon>malvids</taxon>
        <taxon>Brassicales</taxon>
        <taxon>Brassicaceae</taxon>
        <taxon>Camelineae</taxon>
        <taxon>Arabidopsis</taxon>
    </lineage>
</organism>
<proteinExistence type="predicted"/>
<evidence type="ECO:0000259" key="1">
    <source>
        <dbReference type="Pfam" id="PF13963"/>
    </source>
</evidence>
<reference evidence="2 3" key="1">
    <citation type="submission" date="2020-12" db="EMBL/GenBank/DDBJ databases">
        <title>Concerted genomic and epigenomic changes stabilize Arabidopsis allopolyploids.</title>
        <authorList>
            <person name="Chen Z."/>
        </authorList>
    </citation>
    <scope>NUCLEOTIDE SEQUENCE [LARGE SCALE GENOMIC DNA]</scope>
    <source>
        <strain evidence="2">As9502</strain>
        <tissue evidence="2">Leaf</tissue>
    </source>
</reference>
<dbReference type="EMBL" id="JAEFBJ010000008">
    <property type="protein sequence ID" value="KAG7583572.1"/>
    <property type="molecule type" value="Genomic_DNA"/>
</dbReference>
<dbReference type="InterPro" id="IPR029480">
    <property type="entry name" value="Transpos_assoc"/>
</dbReference>
<keyword evidence="3" id="KW-1185">Reference proteome</keyword>
<sequence>MHRFRAWMNKERFVSNSLLTTEYATGLTEFMTLAGDQESCLTSGMMFCPCLVCNNIAFIDKGLVWSHLYRNKILPSY</sequence>
<dbReference type="Proteomes" id="UP000694251">
    <property type="component" value="Chromosome 8"/>
</dbReference>
<feature type="non-terminal residue" evidence="2">
    <location>
        <position position="77"/>
    </location>
</feature>
<evidence type="ECO:0000313" key="2">
    <source>
        <dbReference type="EMBL" id="KAG7583572.1"/>
    </source>
</evidence>
<accession>A0A8T2BDJ4</accession>
<name>A0A8T2BDJ4_ARASU</name>
<gene>
    <name evidence="2" type="ORF">ISN44_As08g030830</name>
</gene>
<comment type="caution">
    <text evidence="2">The sequence shown here is derived from an EMBL/GenBank/DDBJ whole genome shotgun (WGS) entry which is preliminary data.</text>
</comment>
<feature type="domain" description="Transposase-associated" evidence="1">
    <location>
        <begin position="5"/>
        <end position="77"/>
    </location>
</feature>
<evidence type="ECO:0000313" key="3">
    <source>
        <dbReference type="Proteomes" id="UP000694251"/>
    </source>
</evidence>
<dbReference type="Pfam" id="PF13963">
    <property type="entry name" value="Transpos_assoc"/>
    <property type="match status" value="1"/>
</dbReference>